<dbReference type="PROSITE" id="PS51257">
    <property type="entry name" value="PROKAR_LIPOPROTEIN"/>
    <property type="match status" value="1"/>
</dbReference>
<proteinExistence type="predicted"/>
<sequence>MRVMNRSLSAAAAAVAMVALALGCSRADPSPSARRSDQLRPAAAQPTHLDARLLNADGQPIANVELGVLGERSQTTDTAGRVTLELSPWRAAAPVVYLRATLPGGDNLPATVPREAFAGALTLQLPAGTNSDRPLAIAQARPNPQVQAWFDVAAWQAARRERWNSASEPRAKLAVWAQVAAEIDSTSDPHVRALMIAAQFAIGTADPGAGLTREAAAAQALDELDLADPRWAIWAPSLPTAAFESGRWETLDQLDDQIRVHPQPEVAALITLERYGWAIREARWDQATAIWARWKGRPELHATVYGPIVESLGPTRRLAPGRMLPELCVDALDQNGRLCTTDFHGLTVLELYAIWCEGCRKSFPELAATVAAFEHTKPAPQLVTIEVYNDREQVRAFLAEAPTPGRHGWVDEGQREAVRSELGLHSVPTMLLVGPDGRILESSPQLRADNLERRIRHWQTTLGQ</sequence>
<dbReference type="InterPro" id="IPR012336">
    <property type="entry name" value="Thioredoxin-like_fold"/>
</dbReference>
<evidence type="ECO:0000313" key="3">
    <source>
        <dbReference type="EMBL" id="PRQ03891.1"/>
    </source>
</evidence>
<dbReference type="PROSITE" id="PS51352">
    <property type="entry name" value="THIOREDOXIN_2"/>
    <property type="match status" value="1"/>
</dbReference>
<organism evidence="3 4">
    <name type="scientific">Enhygromyxa salina</name>
    <dbReference type="NCBI Taxonomy" id="215803"/>
    <lineage>
        <taxon>Bacteria</taxon>
        <taxon>Pseudomonadati</taxon>
        <taxon>Myxococcota</taxon>
        <taxon>Polyangia</taxon>
        <taxon>Nannocystales</taxon>
        <taxon>Nannocystaceae</taxon>
        <taxon>Enhygromyxa</taxon>
    </lineage>
</organism>
<dbReference type="EMBL" id="PVNL01000106">
    <property type="protein sequence ID" value="PRQ03891.1"/>
    <property type="molecule type" value="Genomic_DNA"/>
</dbReference>
<dbReference type="InterPro" id="IPR036249">
    <property type="entry name" value="Thioredoxin-like_sf"/>
</dbReference>
<evidence type="ECO:0000256" key="1">
    <source>
        <dbReference type="SAM" id="SignalP"/>
    </source>
</evidence>
<dbReference type="SUPFAM" id="SSF52833">
    <property type="entry name" value="Thioredoxin-like"/>
    <property type="match status" value="1"/>
</dbReference>
<dbReference type="AlphaFoldDB" id="A0A2S9YFR9"/>
<name>A0A2S9YFR9_9BACT</name>
<evidence type="ECO:0000313" key="4">
    <source>
        <dbReference type="Proteomes" id="UP000238823"/>
    </source>
</evidence>
<comment type="caution">
    <text evidence="3">The sequence shown here is derived from an EMBL/GenBank/DDBJ whole genome shotgun (WGS) entry which is preliminary data.</text>
</comment>
<feature type="signal peptide" evidence="1">
    <location>
        <begin position="1"/>
        <end position="27"/>
    </location>
</feature>
<evidence type="ECO:0000259" key="2">
    <source>
        <dbReference type="PROSITE" id="PS51352"/>
    </source>
</evidence>
<reference evidence="3 4" key="1">
    <citation type="submission" date="2018-03" db="EMBL/GenBank/DDBJ databases">
        <title>Draft Genome Sequences of the Obligatory Marine Myxobacteria Enhygromyxa salina SWB007.</title>
        <authorList>
            <person name="Poehlein A."/>
            <person name="Moghaddam J.A."/>
            <person name="Harms H."/>
            <person name="Alanjari M."/>
            <person name="Koenig G.M."/>
            <person name="Daniel R."/>
            <person name="Schaeberle T.F."/>
        </authorList>
    </citation>
    <scope>NUCLEOTIDE SEQUENCE [LARGE SCALE GENOMIC DNA]</scope>
    <source>
        <strain evidence="3 4">SWB007</strain>
    </source>
</reference>
<keyword evidence="1" id="KW-0732">Signal</keyword>
<dbReference type="OrthoDB" id="743079at2"/>
<dbReference type="InterPro" id="IPR013766">
    <property type="entry name" value="Thioredoxin_domain"/>
</dbReference>
<feature type="domain" description="Thioredoxin" evidence="2">
    <location>
        <begin position="318"/>
        <end position="460"/>
    </location>
</feature>
<dbReference type="Gene3D" id="3.40.30.10">
    <property type="entry name" value="Glutaredoxin"/>
    <property type="match status" value="1"/>
</dbReference>
<feature type="chain" id="PRO_5015739875" description="Thioredoxin domain-containing protein" evidence="1">
    <location>
        <begin position="28"/>
        <end position="464"/>
    </location>
</feature>
<gene>
    <name evidence="3" type="ORF">ENSA7_51820</name>
</gene>
<dbReference type="Pfam" id="PF13905">
    <property type="entry name" value="Thioredoxin_8"/>
    <property type="match status" value="1"/>
</dbReference>
<protein>
    <recommendedName>
        <fullName evidence="2">Thioredoxin domain-containing protein</fullName>
    </recommendedName>
</protein>
<accession>A0A2S9YFR9</accession>
<dbReference type="Proteomes" id="UP000238823">
    <property type="component" value="Unassembled WGS sequence"/>
</dbReference>